<dbReference type="AlphaFoldDB" id="A0A844H1V9"/>
<evidence type="ECO:0000313" key="2">
    <source>
        <dbReference type="EMBL" id="MTH34832.1"/>
    </source>
</evidence>
<evidence type="ECO:0000259" key="1">
    <source>
        <dbReference type="Pfam" id="PF06568"/>
    </source>
</evidence>
<reference evidence="2 3" key="1">
    <citation type="submission" date="2019-11" db="EMBL/GenBank/DDBJ databases">
        <authorList>
            <person name="Dong K."/>
        </authorList>
    </citation>
    <scope>NUCLEOTIDE SEQUENCE [LARGE SCALE GENOMIC DNA]</scope>
    <source>
        <strain evidence="2 3">JCM 17370</strain>
    </source>
</reference>
<comment type="caution">
    <text evidence="2">The sequence shown here is derived from an EMBL/GenBank/DDBJ whole genome shotgun (WGS) entry which is preliminary data.</text>
</comment>
<protein>
    <submittedName>
        <fullName evidence="2">DUF1127 domain-containing protein</fullName>
    </submittedName>
</protein>
<organism evidence="2 3">
    <name type="scientific">Paracoccus limosus</name>
    <dbReference type="NCBI Taxonomy" id="913252"/>
    <lineage>
        <taxon>Bacteria</taxon>
        <taxon>Pseudomonadati</taxon>
        <taxon>Pseudomonadota</taxon>
        <taxon>Alphaproteobacteria</taxon>
        <taxon>Rhodobacterales</taxon>
        <taxon>Paracoccaceae</taxon>
        <taxon>Paracoccus</taxon>
    </lineage>
</organism>
<dbReference type="OrthoDB" id="8244198at2"/>
<evidence type="ECO:0000313" key="3">
    <source>
        <dbReference type="Proteomes" id="UP000442533"/>
    </source>
</evidence>
<sequence length="71" mass="8028">MAVLHLNQSALHNRADHAGLFAGIRDYMARRAVYRQTVRELNDLNARELADLGMSRSMIRNVAYEAAWGAK</sequence>
<proteinExistence type="predicted"/>
<dbReference type="EMBL" id="WMIF01000011">
    <property type="protein sequence ID" value="MTH34832.1"/>
    <property type="molecule type" value="Genomic_DNA"/>
</dbReference>
<accession>A0A844H1V9</accession>
<dbReference type="RefSeq" id="WP_155064387.1">
    <property type="nucleotide sequence ID" value="NZ_WMIF01000011.1"/>
</dbReference>
<dbReference type="InterPro" id="IPR009506">
    <property type="entry name" value="YjiS-like"/>
</dbReference>
<name>A0A844H1V9_9RHOB</name>
<gene>
    <name evidence="2" type="ORF">GL279_09500</name>
</gene>
<feature type="domain" description="YjiS-like" evidence="1">
    <location>
        <begin position="25"/>
        <end position="60"/>
    </location>
</feature>
<keyword evidence="3" id="KW-1185">Reference proteome</keyword>
<dbReference type="Pfam" id="PF06568">
    <property type="entry name" value="YjiS-like"/>
    <property type="match status" value="1"/>
</dbReference>
<dbReference type="Proteomes" id="UP000442533">
    <property type="component" value="Unassembled WGS sequence"/>
</dbReference>